<reference evidence="2 3" key="1">
    <citation type="submission" date="2017-08" db="EMBL/GenBank/DDBJ databases">
        <title>Draft Genome Sequence of Hafnia alvei CITHA-6 Isolated from Raw Bovine Milk.</title>
        <authorList>
            <person name="Culligan E.P."/>
            <person name="Mcsweeney A."/>
            <person name="O'Doherty C."/>
            <person name="Gleeson E."/>
            <person name="O'Riordan D."/>
            <person name="Sleator R.D."/>
        </authorList>
    </citation>
    <scope>NUCLEOTIDE SEQUENCE [LARGE SCALE GENOMIC DNA]</scope>
    <source>
        <strain evidence="2 3">CITHA-6</strain>
    </source>
</reference>
<keyword evidence="1" id="KW-1133">Transmembrane helix</keyword>
<dbReference type="PANTHER" id="PTHR35813:SF1">
    <property type="entry name" value="INNER MEMBRANE PROTEIN YBAN"/>
    <property type="match status" value="1"/>
</dbReference>
<organism evidence="2 3">
    <name type="scientific">Hafnia paralvei</name>
    <dbReference type="NCBI Taxonomy" id="546367"/>
    <lineage>
        <taxon>Bacteria</taxon>
        <taxon>Pseudomonadati</taxon>
        <taxon>Pseudomonadota</taxon>
        <taxon>Gammaproteobacteria</taxon>
        <taxon>Enterobacterales</taxon>
        <taxon>Hafniaceae</taxon>
        <taxon>Hafnia</taxon>
    </lineage>
</organism>
<feature type="transmembrane region" description="Helical" evidence="1">
    <location>
        <begin position="42"/>
        <end position="64"/>
    </location>
</feature>
<sequence>MIALVELIAGAGIANDFKYAARVTSNGTGAAGDRARYTMQRLLLIILGWTAFALACLGAVLPLLPTTPFLLVAAWCFSRSSPRFHRWLLYNSWFGGYLRHWQEHRGLPSGAKPKAIVFIILTFALSLWLVNLWWVRILLLVILTGLLFFMWRLPVIDAEQQKTP</sequence>
<accession>A0A2A2M7U4</accession>
<dbReference type="KEGG" id="hpar:AL518_10225"/>
<keyword evidence="1" id="KW-0472">Membrane</keyword>
<gene>
    <name evidence="2" type="ORF">CJD50_20785</name>
</gene>
<keyword evidence="1" id="KW-0812">Transmembrane</keyword>
<comment type="caution">
    <text evidence="2">The sequence shown here is derived from an EMBL/GenBank/DDBJ whole genome shotgun (WGS) entry which is preliminary data.</text>
</comment>
<evidence type="ECO:0000313" key="3">
    <source>
        <dbReference type="Proteomes" id="UP000218796"/>
    </source>
</evidence>
<dbReference type="Pfam" id="PF04304">
    <property type="entry name" value="DUF454"/>
    <property type="match status" value="1"/>
</dbReference>
<dbReference type="GO" id="GO:0005886">
    <property type="term" value="C:plasma membrane"/>
    <property type="evidence" value="ECO:0007669"/>
    <property type="project" value="TreeGrafter"/>
</dbReference>
<dbReference type="OrthoDB" id="9816293at2"/>
<name>A0A2A2M7U4_9GAMM</name>
<dbReference type="NCBIfam" id="NF007818">
    <property type="entry name" value="PRK10527.1"/>
    <property type="match status" value="1"/>
</dbReference>
<protein>
    <submittedName>
        <fullName evidence="2">DUF454 domain-containing protein</fullName>
    </submittedName>
</protein>
<dbReference type="PANTHER" id="PTHR35813">
    <property type="entry name" value="INNER MEMBRANE PROTEIN YBAN"/>
    <property type="match status" value="1"/>
</dbReference>
<evidence type="ECO:0000313" key="2">
    <source>
        <dbReference type="EMBL" id="PAV94492.1"/>
    </source>
</evidence>
<feature type="transmembrane region" description="Helical" evidence="1">
    <location>
        <begin position="113"/>
        <end position="131"/>
    </location>
</feature>
<keyword evidence="3" id="KW-1185">Reference proteome</keyword>
<dbReference type="Proteomes" id="UP000218796">
    <property type="component" value="Unassembled WGS sequence"/>
</dbReference>
<dbReference type="AlphaFoldDB" id="A0A2A2M7U4"/>
<proteinExistence type="predicted"/>
<evidence type="ECO:0000256" key="1">
    <source>
        <dbReference type="SAM" id="Phobius"/>
    </source>
</evidence>
<dbReference type="InterPro" id="IPR007401">
    <property type="entry name" value="DUF454"/>
</dbReference>
<feature type="transmembrane region" description="Helical" evidence="1">
    <location>
        <begin position="137"/>
        <end position="155"/>
    </location>
</feature>
<dbReference type="EMBL" id="NQMS01000013">
    <property type="protein sequence ID" value="PAV94492.1"/>
    <property type="molecule type" value="Genomic_DNA"/>
</dbReference>